<name>A0A1B1LRN1_VIBPH</name>
<keyword evidence="1" id="KW-0614">Plasmid</keyword>
<geneLocation type="plasmid" evidence="1">
    <name>pVPS92-VEB</name>
</geneLocation>
<protein>
    <submittedName>
        <fullName evidence="1">Uncharacterized protein</fullName>
    </submittedName>
</protein>
<accession>A0A1B1LRN1</accession>
<reference evidence="1" key="1">
    <citation type="journal article" date="2016" name="Antimicrob. Agents Chemother.">
        <title>Genetic Characterization of a blaVEB-2-carrying plasmid in Vibrio parahaemolyticus.</title>
        <authorList>
            <person name="Li R."/>
            <person name="Ye L."/>
            <person name="Zheng Z."/>
            <person name="Chan E.W."/>
            <person name="Chen S."/>
        </authorList>
    </citation>
    <scope>NUCLEOTIDE SEQUENCE</scope>
    <source>
        <strain evidence="1">VPS92</strain>
        <plasmid evidence="1">pVPS92-VEB</plasmid>
    </source>
</reference>
<dbReference type="AlphaFoldDB" id="A0A1B1LRN1"/>
<organism evidence="1">
    <name type="scientific">Vibrio parahaemolyticus</name>
    <dbReference type="NCBI Taxonomy" id="670"/>
    <lineage>
        <taxon>Bacteria</taxon>
        <taxon>Pseudomonadati</taxon>
        <taxon>Pseudomonadota</taxon>
        <taxon>Gammaproteobacteria</taxon>
        <taxon>Vibrionales</taxon>
        <taxon>Vibrionaceae</taxon>
        <taxon>Vibrio</taxon>
    </lineage>
</organism>
<sequence>MPKEIQYRVQALATTLNEVANELVSKCDYDWSHLTIEGKSVCGMMVSNAFLLVSGAPKALLVKPEMVNRIRNSCNGLAVLENDPKSFLFVINGKGEYEFEMH</sequence>
<dbReference type="EMBL" id="KU356480">
    <property type="protein sequence ID" value="ANS55682.1"/>
    <property type="molecule type" value="Genomic_DNA"/>
</dbReference>
<dbReference type="RefSeq" id="WP_172687329.1">
    <property type="nucleotide sequence ID" value="NZ_KU356480.1"/>
</dbReference>
<proteinExistence type="predicted"/>
<evidence type="ECO:0000313" key="1">
    <source>
        <dbReference type="EMBL" id="ANS55682.1"/>
    </source>
</evidence>